<sequence>MYRHESEEFADSVARALNASNIPCVLWGQYLLSLWGVPTSTPTLDFIIPDASLAAATEVMTTSTQFTRPLHACPDTGTCHWIPPTNRKPPPSFHLHIQDSADTPVVRLFLQSETLWILPPFNASLANPREHPLPPSLVLACDTTVVPRPRAGEGGGAFLSDETVVLVLKPEIMVEAYMRILVRDIDTPRCSYENLNYMLQYVEGRHFINHKLLSAPLSDVYEDLRDDTMPMPDLMDKLEDVGVGLPPVCYEGR</sequence>
<dbReference type="Proteomes" id="UP000724584">
    <property type="component" value="Unassembled WGS sequence"/>
</dbReference>
<protein>
    <submittedName>
        <fullName evidence="1">Uncharacterized protein</fullName>
    </submittedName>
</protein>
<reference evidence="1 2" key="1">
    <citation type="journal article" date="2021" name="Nat. Commun.">
        <title>Genetic determinants of endophytism in the Arabidopsis root mycobiome.</title>
        <authorList>
            <person name="Mesny F."/>
            <person name="Miyauchi S."/>
            <person name="Thiergart T."/>
            <person name="Pickel B."/>
            <person name="Atanasova L."/>
            <person name="Karlsson M."/>
            <person name="Huettel B."/>
            <person name="Barry K.W."/>
            <person name="Haridas S."/>
            <person name="Chen C."/>
            <person name="Bauer D."/>
            <person name="Andreopoulos W."/>
            <person name="Pangilinan J."/>
            <person name="LaButti K."/>
            <person name="Riley R."/>
            <person name="Lipzen A."/>
            <person name="Clum A."/>
            <person name="Drula E."/>
            <person name="Henrissat B."/>
            <person name="Kohler A."/>
            <person name="Grigoriev I.V."/>
            <person name="Martin F.M."/>
            <person name="Hacquard S."/>
        </authorList>
    </citation>
    <scope>NUCLEOTIDE SEQUENCE [LARGE SCALE GENOMIC DNA]</scope>
    <source>
        <strain evidence="1 2">MPI-SDFR-AT-0079</strain>
    </source>
</reference>
<gene>
    <name evidence="1" type="ORF">F5144DRAFT_494912</name>
</gene>
<comment type="caution">
    <text evidence="1">The sequence shown here is derived from an EMBL/GenBank/DDBJ whole genome shotgun (WGS) entry which is preliminary data.</text>
</comment>
<keyword evidence="2" id="KW-1185">Reference proteome</keyword>
<name>A0ACB7P278_9PEZI</name>
<evidence type="ECO:0000313" key="1">
    <source>
        <dbReference type="EMBL" id="KAH6628126.1"/>
    </source>
</evidence>
<dbReference type="EMBL" id="JAGIZQ010000005">
    <property type="protein sequence ID" value="KAH6628126.1"/>
    <property type="molecule type" value="Genomic_DNA"/>
</dbReference>
<proteinExistence type="predicted"/>
<evidence type="ECO:0000313" key="2">
    <source>
        <dbReference type="Proteomes" id="UP000724584"/>
    </source>
</evidence>
<organism evidence="1 2">
    <name type="scientific">Chaetomium tenue</name>
    <dbReference type="NCBI Taxonomy" id="1854479"/>
    <lineage>
        <taxon>Eukaryota</taxon>
        <taxon>Fungi</taxon>
        <taxon>Dikarya</taxon>
        <taxon>Ascomycota</taxon>
        <taxon>Pezizomycotina</taxon>
        <taxon>Sordariomycetes</taxon>
        <taxon>Sordariomycetidae</taxon>
        <taxon>Sordariales</taxon>
        <taxon>Chaetomiaceae</taxon>
        <taxon>Chaetomium</taxon>
    </lineage>
</organism>
<accession>A0ACB7P278</accession>